<dbReference type="Ensembl" id="ENSMMUT00000086182.1">
    <property type="protein sequence ID" value="ENSMMUP00000081243.1"/>
    <property type="gene ID" value="ENSMMUG00000050213.1"/>
</dbReference>
<dbReference type="VEuPathDB" id="HostDB:ENSMMUG00000050213"/>
<reference evidence="1" key="3">
    <citation type="submission" date="2025-08" db="UniProtKB">
        <authorList>
            <consortium name="Ensembl"/>
        </authorList>
    </citation>
    <scope>IDENTIFICATION</scope>
    <source>
        <strain evidence="1">17573</strain>
    </source>
</reference>
<evidence type="ECO:0000313" key="1">
    <source>
        <dbReference type="Ensembl" id="ENSMMUP00000081243.1"/>
    </source>
</evidence>
<keyword evidence="2" id="KW-1185">Reference proteome</keyword>
<accession>A0A5F8AVG4</accession>
<dbReference type="Proteomes" id="UP000006718">
    <property type="component" value="Chromosome 5"/>
</dbReference>
<protein>
    <submittedName>
        <fullName evidence="1">Uncharacterized protein</fullName>
    </submittedName>
</protein>
<reference evidence="1" key="2">
    <citation type="submission" date="2019-01" db="EMBL/GenBank/DDBJ databases">
        <authorList>
            <person name="Graves T."/>
            <person name="Eichler E.E."/>
            <person name="Wilson R.K."/>
        </authorList>
    </citation>
    <scope>NUCLEOTIDE SEQUENCE [LARGE SCALE GENOMIC DNA]</scope>
    <source>
        <strain evidence="1">17573</strain>
    </source>
</reference>
<name>A0A5F8AVG4_MACMU</name>
<organism evidence="1 2">
    <name type="scientific">Macaca mulatta</name>
    <name type="common">Rhesus macaque</name>
    <dbReference type="NCBI Taxonomy" id="9544"/>
    <lineage>
        <taxon>Eukaryota</taxon>
        <taxon>Metazoa</taxon>
        <taxon>Chordata</taxon>
        <taxon>Craniata</taxon>
        <taxon>Vertebrata</taxon>
        <taxon>Euteleostomi</taxon>
        <taxon>Mammalia</taxon>
        <taxon>Eutheria</taxon>
        <taxon>Euarchontoglires</taxon>
        <taxon>Primates</taxon>
        <taxon>Haplorrhini</taxon>
        <taxon>Catarrhini</taxon>
        <taxon>Cercopithecidae</taxon>
        <taxon>Cercopithecinae</taxon>
        <taxon>Macaca</taxon>
    </lineage>
</organism>
<evidence type="ECO:0000313" key="2">
    <source>
        <dbReference type="Proteomes" id="UP000006718"/>
    </source>
</evidence>
<dbReference type="AlphaFoldDB" id="A0A5F8AVG4"/>
<dbReference type="InParanoid" id="A0A5F8AVG4"/>
<dbReference type="GeneTree" id="ENSGT01030000240124"/>
<proteinExistence type="predicted"/>
<reference evidence="2" key="1">
    <citation type="journal article" date="2007" name="Science">
        <title>Evolutionary and biomedical insights from the rhesus macaque genome.</title>
        <authorList>
            <person name="Gibbs R.A."/>
            <person name="Rogers J."/>
            <person name="Katze M.G."/>
            <person name="Bumgarner R."/>
            <person name="Weinstock G.M."/>
            <person name="Mardis E.R."/>
            <person name="Remington K.A."/>
            <person name="Strausberg R.L."/>
            <person name="Venter J.C."/>
            <person name="Wilson R.K."/>
            <person name="Batzer M.A."/>
            <person name="Bustamante C.D."/>
            <person name="Eichler E.E."/>
            <person name="Hahn M.W."/>
            <person name="Hardison R.C."/>
            <person name="Makova K.D."/>
            <person name="Miller W."/>
            <person name="Milosavljevic A."/>
            <person name="Palermo R.E."/>
            <person name="Siepel A."/>
            <person name="Sikela J.M."/>
            <person name="Attaway T."/>
            <person name="Bell S."/>
            <person name="Bernard K.E."/>
            <person name="Buhay C.J."/>
            <person name="Chandrabose M.N."/>
            <person name="Dao M."/>
            <person name="Davis C."/>
            <person name="Delehaunty K.D."/>
            <person name="Ding Y."/>
            <person name="Dinh H.H."/>
            <person name="Dugan-Rocha S."/>
            <person name="Fulton L.A."/>
            <person name="Gabisi R.A."/>
            <person name="Garner T.T."/>
            <person name="Godfrey J."/>
            <person name="Hawes A.C."/>
            <person name="Hernandez J."/>
            <person name="Hines S."/>
            <person name="Holder M."/>
            <person name="Hume J."/>
            <person name="Jhangiani S.N."/>
            <person name="Joshi V."/>
            <person name="Khan Z.M."/>
            <person name="Kirkness E.F."/>
            <person name="Cree A."/>
            <person name="Fowler R.G."/>
            <person name="Lee S."/>
            <person name="Lewis L.R."/>
            <person name="Li Z."/>
            <person name="Liu Y.-S."/>
            <person name="Moore S.M."/>
            <person name="Muzny D."/>
            <person name="Nazareth L.V."/>
            <person name="Ngo D.N."/>
            <person name="Okwuonu G.O."/>
            <person name="Pai G."/>
            <person name="Parker D."/>
            <person name="Paul H.A."/>
            <person name="Pfannkoch C."/>
            <person name="Pohl C.S."/>
            <person name="Rogers Y.-H.C."/>
            <person name="Ruiz S.J."/>
            <person name="Sabo A."/>
            <person name="Santibanez J."/>
            <person name="Schneider B.W."/>
            <person name="Smith S.M."/>
            <person name="Sodergren E."/>
            <person name="Svatek A.F."/>
            <person name="Utterback T.R."/>
            <person name="Vattathil S."/>
            <person name="Warren W."/>
            <person name="White C.S."/>
            <person name="Chinwalla A.T."/>
            <person name="Feng Y."/>
            <person name="Halpern A.L."/>
            <person name="Hillier L.W."/>
            <person name="Huang X."/>
            <person name="Minx P."/>
            <person name="Nelson J.O."/>
            <person name="Pepin K.H."/>
            <person name="Qin X."/>
            <person name="Sutton G.G."/>
            <person name="Venter E."/>
            <person name="Walenz B.P."/>
            <person name="Wallis J.W."/>
            <person name="Worley K.C."/>
            <person name="Yang S.-P."/>
            <person name="Jones S.M."/>
            <person name="Marra M.A."/>
            <person name="Rocchi M."/>
            <person name="Schein J.E."/>
            <person name="Baertsch R."/>
            <person name="Clarke L."/>
            <person name="Csuros M."/>
            <person name="Glasscock J."/>
            <person name="Harris R.A."/>
            <person name="Havlak P."/>
            <person name="Jackson A.R."/>
            <person name="Jiang H."/>
            <person name="Liu Y."/>
            <person name="Messina D.N."/>
            <person name="Shen Y."/>
            <person name="Song H.X.-Z."/>
            <person name="Wylie T."/>
            <person name="Zhang L."/>
            <person name="Birney E."/>
            <person name="Han K."/>
            <person name="Konkel M.K."/>
            <person name="Lee J."/>
            <person name="Smit A.F.A."/>
            <person name="Ullmer B."/>
            <person name="Wang H."/>
            <person name="Xing J."/>
            <person name="Burhans R."/>
            <person name="Cheng Z."/>
            <person name="Karro J.E."/>
            <person name="Ma J."/>
            <person name="Raney B."/>
            <person name="She X."/>
            <person name="Cox M.J."/>
            <person name="Demuth J.P."/>
            <person name="Dumas L.J."/>
            <person name="Han S.-G."/>
            <person name="Hopkins J."/>
            <person name="Karimpour-Fard A."/>
            <person name="Kim Y.H."/>
            <person name="Pollack J.R."/>
            <person name="Vinar T."/>
            <person name="Addo-Quaye C."/>
            <person name="Degenhardt J."/>
            <person name="Denby A."/>
            <person name="Hubisz M.J."/>
            <person name="Indap A."/>
            <person name="Kosiol C."/>
            <person name="Lahn B.T."/>
            <person name="Lawson H.A."/>
            <person name="Marklein A."/>
            <person name="Nielsen R."/>
            <person name="Vallender E.J."/>
            <person name="Clark A.G."/>
            <person name="Ferguson B."/>
            <person name="Hernandez R.D."/>
            <person name="Hirani K."/>
            <person name="Kehrer-Sawatzki H."/>
            <person name="Kolb J."/>
            <person name="Patil S."/>
            <person name="Pu L.-L."/>
            <person name="Ren Y."/>
            <person name="Smith D.G."/>
            <person name="Wheeler D.A."/>
            <person name="Schenck I."/>
            <person name="Ball E.V."/>
            <person name="Chen R."/>
            <person name="Cooper D.N."/>
            <person name="Giardine B."/>
            <person name="Hsu F."/>
            <person name="Kent W.J."/>
            <person name="Lesk A."/>
            <person name="Nelson D.L."/>
            <person name="O'brien W.E."/>
            <person name="Pruefer K."/>
            <person name="Stenson P.D."/>
            <person name="Wallace J.C."/>
            <person name="Ke H."/>
            <person name="Liu X.-M."/>
            <person name="Wang P."/>
            <person name="Xiang A.P."/>
            <person name="Yang F."/>
            <person name="Barber G.P."/>
            <person name="Haussler D."/>
            <person name="Karolchik D."/>
            <person name="Kern A.D."/>
            <person name="Kuhn R.M."/>
            <person name="Smith K.E."/>
            <person name="Zwieg A.S."/>
        </authorList>
    </citation>
    <scope>NUCLEOTIDE SEQUENCE [LARGE SCALE GENOMIC DNA]</scope>
    <source>
        <strain evidence="2">17573</strain>
    </source>
</reference>
<reference evidence="1" key="4">
    <citation type="submission" date="2025-09" db="UniProtKB">
        <authorList>
            <consortium name="Ensembl"/>
        </authorList>
    </citation>
    <scope>IDENTIFICATION</scope>
    <source>
        <strain evidence="1">17573</strain>
    </source>
</reference>
<sequence length="102" mass="11081">MVCPEFVPSDVELCPEFLPSCGFLVSLTSRRKLQTLVVSITFLKMVCLEFVPSDVQMCLEFPPSDGFVVLLTSGVKSQTSAVSVTAHKGSADPKSELQQDLL</sequence>